<evidence type="ECO:0008006" key="4">
    <source>
        <dbReference type="Google" id="ProtNLM"/>
    </source>
</evidence>
<comment type="caution">
    <text evidence="2">The sequence shown here is derived from an EMBL/GenBank/DDBJ whole genome shotgun (WGS) entry which is preliminary data.</text>
</comment>
<keyword evidence="1" id="KW-0732">Signal</keyword>
<dbReference type="NCBIfam" id="TIGR04088">
    <property type="entry name" value="cognate_SipW"/>
    <property type="match status" value="1"/>
</dbReference>
<accession>A0ABN1TNE8</accession>
<feature type="signal peptide" evidence="1">
    <location>
        <begin position="1"/>
        <end position="18"/>
    </location>
</feature>
<gene>
    <name evidence="2" type="ORF">GCM10009668_06100</name>
</gene>
<feature type="chain" id="PRO_5045078533" description="SipW-cognate class signal peptide" evidence="1">
    <location>
        <begin position="19"/>
        <end position="178"/>
    </location>
</feature>
<sequence>MALGLVACLGAVATSAFWTDQVTVAGTGFSAGTLDLEVNDDPDDAVALTTLSLSNMVPGNSAAGVLKVENTGTVPLAYNASTAATNPDAKNLAGALTVKVTGSASVTGAAPTATCAGTALAGTGTSLAAPLVSTKRVLAPGASETLCVQVTLPTAAGNALQGSATVATFTFDATSELP</sequence>
<dbReference type="EMBL" id="BAAALG010000002">
    <property type="protein sequence ID" value="GAA1093465.1"/>
    <property type="molecule type" value="Genomic_DNA"/>
</dbReference>
<dbReference type="Proteomes" id="UP001501581">
    <property type="component" value="Unassembled WGS sequence"/>
</dbReference>
<reference evidence="2 3" key="1">
    <citation type="journal article" date="2019" name="Int. J. Syst. Evol. Microbiol.">
        <title>The Global Catalogue of Microorganisms (GCM) 10K type strain sequencing project: providing services to taxonomists for standard genome sequencing and annotation.</title>
        <authorList>
            <consortium name="The Broad Institute Genomics Platform"/>
            <consortium name="The Broad Institute Genome Sequencing Center for Infectious Disease"/>
            <person name="Wu L."/>
            <person name="Ma J."/>
        </authorList>
    </citation>
    <scope>NUCLEOTIDE SEQUENCE [LARGE SCALE GENOMIC DNA]</scope>
    <source>
        <strain evidence="2 3">JCM 13008</strain>
    </source>
</reference>
<name>A0ABN1TNE8_9ACTN</name>
<evidence type="ECO:0000256" key="1">
    <source>
        <dbReference type="SAM" id="SignalP"/>
    </source>
</evidence>
<organism evidence="2 3">
    <name type="scientific">Nocardioides dubius</name>
    <dbReference type="NCBI Taxonomy" id="317019"/>
    <lineage>
        <taxon>Bacteria</taxon>
        <taxon>Bacillati</taxon>
        <taxon>Actinomycetota</taxon>
        <taxon>Actinomycetes</taxon>
        <taxon>Propionibacteriales</taxon>
        <taxon>Nocardioidaceae</taxon>
        <taxon>Nocardioides</taxon>
    </lineage>
</organism>
<protein>
    <recommendedName>
        <fullName evidence="4">SipW-cognate class signal peptide</fullName>
    </recommendedName>
</protein>
<dbReference type="InterPro" id="IPR023833">
    <property type="entry name" value="Signal_pept_SipW-depend-type"/>
</dbReference>
<keyword evidence="3" id="KW-1185">Reference proteome</keyword>
<proteinExistence type="predicted"/>
<evidence type="ECO:0000313" key="3">
    <source>
        <dbReference type="Proteomes" id="UP001501581"/>
    </source>
</evidence>
<evidence type="ECO:0000313" key="2">
    <source>
        <dbReference type="EMBL" id="GAA1093465.1"/>
    </source>
</evidence>